<keyword evidence="8" id="KW-1185">Reference proteome</keyword>
<dbReference type="RefSeq" id="WP_271191952.1">
    <property type="nucleotide sequence ID" value="NZ_CP115667.1"/>
</dbReference>
<dbReference type="InterPro" id="IPR008927">
    <property type="entry name" value="6-PGluconate_DH-like_C_sf"/>
</dbReference>
<evidence type="ECO:0000256" key="3">
    <source>
        <dbReference type="ARBA" id="ARBA00023002"/>
    </source>
</evidence>
<dbReference type="InterPro" id="IPR013332">
    <property type="entry name" value="KPR_N"/>
</dbReference>
<dbReference type="Gene3D" id="1.10.1040.10">
    <property type="entry name" value="N-(1-d-carboxylethyl)-l-norvaline Dehydrogenase, domain 2"/>
    <property type="match status" value="1"/>
</dbReference>
<dbReference type="PANTHER" id="PTHR21708">
    <property type="entry name" value="PROBABLE 2-DEHYDROPANTOATE 2-REDUCTASE"/>
    <property type="match status" value="1"/>
</dbReference>
<dbReference type="InterPro" id="IPR013752">
    <property type="entry name" value="KPA_reductase"/>
</dbReference>
<dbReference type="SUPFAM" id="SSF48179">
    <property type="entry name" value="6-phosphogluconate dehydrogenase C-terminal domain-like"/>
    <property type="match status" value="1"/>
</dbReference>
<evidence type="ECO:0000256" key="1">
    <source>
        <dbReference type="ARBA" id="ARBA00007870"/>
    </source>
</evidence>
<dbReference type="Pfam" id="PF08546">
    <property type="entry name" value="ApbA_C"/>
    <property type="match status" value="1"/>
</dbReference>
<comment type="similarity">
    <text evidence="1 4">Belongs to the ketopantoate reductase family.</text>
</comment>
<dbReference type="PANTHER" id="PTHR21708:SF26">
    <property type="entry name" value="2-DEHYDROPANTOATE 2-REDUCTASE"/>
    <property type="match status" value="1"/>
</dbReference>
<evidence type="ECO:0000259" key="5">
    <source>
        <dbReference type="Pfam" id="PF02558"/>
    </source>
</evidence>
<keyword evidence="3 4" id="KW-0560">Oxidoreductase</keyword>
<dbReference type="InterPro" id="IPR036291">
    <property type="entry name" value="NAD(P)-bd_dom_sf"/>
</dbReference>
<dbReference type="Gene3D" id="3.40.50.720">
    <property type="entry name" value="NAD(P)-binding Rossmann-like Domain"/>
    <property type="match status" value="1"/>
</dbReference>
<evidence type="ECO:0000259" key="6">
    <source>
        <dbReference type="Pfam" id="PF08546"/>
    </source>
</evidence>
<dbReference type="NCBIfam" id="TIGR00745">
    <property type="entry name" value="apbA_panE"/>
    <property type="match status" value="1"/>
</dbReference>
<protein>
    <recommendedName>
        <fullName evidence="4">2-dehydropantoate 2-reductase</fullName>
        <ecNumber evidence="4">1.1.1.169</ecNumber>
    </recommendedName>
    <alternativeName>
        <fullName evidence="4">Ketopantoate reductase</fullName>
    </alternativeName>
</protein>
<gene>
    <name evidence="7" type="ORF">O6R05_02440</name>
</gene>
<name>A0ABY7QUF8_9FIRM</name>
<sequence>MKIAVLGAGAMGSIYAGHLSQNNEVYVIDVNQEIVDRINSQGMLIEENGEVNSYYPKAHVTTENLPEVDLLLVFVKSIYSETALENNKHLIGNNTIIMTLQNGAGHEKLLSKFVPEDRIIIGTTEDNGAVLASGNIRRGGDGKTNIGTVLKSATINLNEIKEVFDKAGFQVNINSNIQQLIWNKLIINASLSVVTGVLQCSIGDIARNEYAWEMTVALFEEVIKTGEAQGLKFDWDIELEKVRKVSIDNPNGYTSIYQDIKNLRRTEVDTISGAVVNAAHKLGVEVPISEFVVNMVHALEKNNNKFIV</sequence>
<evidence type="ECO:0000256" key="2">
    <source>
        <dbReference type="ARBA" id="ARBA00022857"/>
    </source>
</evidence>
<accession>A0ABY7QUF8</accession>
<reference evidence="7 8" key="1">
    <citation type="submission" date="2023-01" db="EMBL/GenBank/DDBJ databases">
        <authorList>
            <person name="Lee S.H."/>
            <person name="Jung H.S."/>
            <person name="Yun J.U."/>
        </authorList>
    </citation>
    <scope>NUCLEOTIDE SEQUENCE [LARGE SCALE GENOMIC DNA]</scope>
    <source>
        <strain evidence="7 8">CBA3646</strain>
    </source>
</reference>
<comment type="catalytic activity">
    <reaction evidence="4">
        <text>(R)-pantoate + NADP(+) = 2-dehydropantoate + NADPH + H(+)</text>
        <dbReference type="Rhea" id="RHEA:16233"/>
        <dbReference type="ChEBI" id="CHEBI:11561"/>
        <dbReference type="ChEBI" id="CHEBI:15378"/>
        <dbReference type="ChEBI" id="CHEBI:15980"/>
        <dbReference type="ChEBI" id="CHEBI:57783"/>
        <dbReference type="ChEBI" id="CHEBI:58349"/>
        <dbReference type="EC" id="1.1.1.169"/>
    </reaction>
</comment>
<dbReference type="SUPFAM" id="SSF51735">
    <property type="entry name" value="NAD(P)-binding Rossmann-fold domains"/>
    <property type="match status" value="1"/>
</dbReference>
<dbReference type="EMBL" id="CP115667">
    <property type="protein sequence ID" value="WBW50420.1"/>
    <property type="molecule type" value="Genomic_DNA"/>
</dbReference>
<evidence type="ECO:0000313" key="8">
    <source>
        <dbReference type="Proteomes" id="UP001210339"/>
    </source>
</evidence>
<dbReference type="Pfam" id="PF02558">
    <property type="entry name" value="ApbA"/>
    <property type="match status" value="1"/>
</dbReference>
<evidence type="ECO:0000256" key="4">
    <source>
        <dbReference type="RuleBase" id="RU362068"/>
    </source>
</evidence>
<comment type="function">
    <text evidence="4">Catalyzes the NADPH-dependent reduction of ketopantoate into pantoic acid.</text>
</comment>
<feature type="domain" description="Ketopantoate reductase C-terminal" evidence="6">
    <location>
        <begin position="176"/>
        <end position="300"/>
    </location>
</feature>
<dbReference type="InterPro" id="IPR003710">
    <property type="entry name" value="ApbA"/>
</dbReference>
<keyword evidence="4" id="KW-0566">Pantothenate biosynthesis</keyword>
<feature type="domain" description="Ketopantoate reductase N-terminal" evidence="5">
    <location>
        <begin position="3"/>
        <end position="148"/>
    </location>
</feature>
<dbReference type="EC" id="1.1.1.169" evidence="4"/>
<dbReference type="InterPro" id="IPR051402">
    <property type="entry name" value="KPR-Related"/>
</dbReference>
<evidence type="ECO:0000313" key="7">
    <source>
        <dbReference type="EMBL" id="WBW50420.1"/>
    </source>
</evidence>
<dbReference type="Proteomes" id="UP001210339">
    <property type="component" value="Chromosome"/>
</dbReference>
<dbReference type="InterPro" id="IPR013328">
    <property type="entry name" value="6PGD_dom2"/>
</dbReference>
<comment type="pathway">
    <text evidence="4">Cofactor biosynthesis; (R)-pantothenate biosynthesis; (R)-pantoate from 3-methyl-2-oxobutanoate: step 2/2.</text>
</comment>
<proteinExistence type="inferred from homology"/>
<keyword evidence="2 4" id="KW-0521">NADP</keyword>
<organism evidence="7 8">
    <name type="scientific">Peptoniphilus equinus</name>
    <dbReference type="NCBI Taxonomy" id="3016343"/>
    <lineage>
        <taxon>Bacteria</taxon>
        <taxon>Bacillati</taxon>
        <taxon>Bacillota</taxon>
        <taxon>Tissierellia</taxon>
        <taxon>Tissierellales</taxon>
        <taxon>Peptoniphilaceae</taxon>
        <taxon>Peptoniphilus</taxon>
    </lineage>
</organism>